<dbReference type="Pfam" id="PF21180">
    <property type="entry name" value="TOP6A-Spo11_Toprim"/>
    <property type="match status" value="1"/>
</dbReference>
<dbReference type="VEuPathDB" id="FungiDB:SJAG_05295"/>
<dbReference type="STRING" id="402676.B6K3T2"/>
<dbReference type="SUPFAM" id="SSF56726">
    <property type="entry name" value="DNA topoisomerase IV, alpha subunit"/>
    <property type="match status" value="1"/>
</dbReference>
<feature type="domain" description="Spo11/DNA topoisomerase VI subunit A N-terminal" evidence="11">
    <location>
        <begin position="75"/>
        <end position="136"/>
    </location>
</feature>
<dbReference type="GeneID" id="7052442"/>
<dbReference type="GO" id="GO:0000228">
    <property type="term" value="C:nuclear chromosome"/>
    <property type="evidence" value="ECO:0000318"/>
    <property type="project" value="GO_Central"/>
</dbReference>
<dbReference type="Pfam" id="PF04406">
    <property type="entry name" value="TP6A_N"/>
    <property type="match status" value="1"/>
</dbReference>
<organism evidence="13 15">
    <name type="scientific">Schizosaccharomyces japonicus (strain yFS275 / FY16936)</name>
    <name type="common">Fission yeast</name>
    <dbReference type="NCBI Taxonomy" id="402676"/>
    <lineage>
        <taxon>Eukaryota</taxon>
        <taxon>Fungi</taxon>
        <taxon>Dikarya</taxon>
        <taxon>Ascomycota</taxon>
        <taxon>Taphrinomycotina</taxon>
        <taxon>Schizosaccharomycetes</taxon>
        <taxon>Schizosaccharomycetales</taxon>
        <taxon>Schizosaccharomycetaceae</taxon>
        <taxon>Schizosaccharomyces</taxon>
    </lineage>
</organism>
<dbReference type="GO" id="GO:0003677">
    <property type="term" value="F:DNA binding"/>
    <property type="evidence" value="ECO:0000318"/>
    <property type="project" value="GO_Central"/>
</dbReference>
<keyword evidence="9 10" id="KW-0413">Isomerase</keyword>
<evidence type="ECO:0000256" key="1">
    <source>
        <dbReference type="ARBA" id="ARBA00000185"/>
    </source>
</evidence>
<evidence type="ECO:0000256" key="9">
    <source>
        <dbReference type="ARBA" id="ARBA00023235"/>
    </source>
</evidence>
<dbReference type="RefSeq" id="XP_002174432.2">
    <property type="nucleotide sequence ID" value="XM_002174396.2"/>
</dbReference>
<proteinExistence type="inferred from homology"/>
<dbReference type="EC" id="5.6.2.2" evidence="4"/>
<keyword evidence="6" id="KW-0460">Magnesium</keyword>
<protein>
    <recommendedName>
        <fullName evidence="4">DNA topoisomerase (ATP-hydrolyzing)</fullName>
        <ecNumber evidence="4">5.6.2.2</ecNumber>
    </recommendedName>
</protein>
<dbReference type="InterPro" id="IPR013049">
    <property type="entry name" value="Spo11/TopoVI_A_N"/>
</dbReference>
<comment type="cofactor">
    <cofactor evidence="2">
        <name>Mg(2+)</name>
        <dbReference type="ChEBI" id="CHEBI:18420"/>
    </cofactor>
</comment>
<keyword evidence="5" id="KW-0479">Metal-binding</keyword>
<dbReference type="GO" id="GO:0007131">
    <property type="term" value="P:reciprocal meiotic recombination"/>
    <property type="evidence" value="ECO:0000318"/>
    <property type="project" value="GO_Central"/>
</dbReference>
<dbReference type="InterPro" id="IPR036078">
    <property type="entry name" value="Spo11/TopoVI_A_sf"/>
</dbReference>
<keyword evidence="13" id="KW-0378">Hydrolase</keyword>
<dbReference type="JaponicusDB" id="SJAG_05295">
    <property type="gene designation" value="rec12"/>
</dbReference>
<evidence type="ECO:0000256" key="3">
    <source>
        <dbReference type="ARBA" id="ARBA00006559"/>
    </source>
</evidence>
<dbReference type="InterPro" id="IPR036388">
    <property type="entry name" value="WH-like_DNA-bd_sf"/>
</dbReference>
<comment type="catalytic activity">
    <reaction evidence="1 10">
        <text>ATP-dependent breakage, passage and rejoining of double-stranded DNA.</text>
        <dbReference type="EC" id="5.6.2.2"/>
    </reaction>
</comment>
<name>B6K3T2_SCHJY</name>
<dbReference type="GO" id="GO:0003918">
    <property type="term" value="F:DNA topoisomerase type II (double strand cut, ATP-hydrolyzing) activity"/>
    <property type="evidence" value="ECO:0007669"/>
    <property type="project" value="UniProtKB-UniRule"/>
</dbReference>
<dbReference type="PANTHER" id="PTHR10848">
    <property type="entry name" value="MEIOTIC RECOMBINATION PROTEIN SPO11"/>
    <property type="match status" value="1"/>
</dbReference>
<dbReference type="InterPro" id="IPR034136">
    <property type="entry name" value="TOPRIM_Topo6A/Spo11"/>
</dbReference>
<evidence type="ECO:0000256" key="8">
    <source>
        <dbReference type="ARBA" id="ARBA00023125"/>
    </source>
</evidence>
<dbReference type="PRINTS" id="PR01550">
    <property type="entry name" value="TOP6AFAMILY"/>
</dbReference>
<dbReference type="PROSITE" id="PS52041">
    <property type="entry name" value="TOPO_IIB"/>
    <property type="match status" value="1"/>
</dbReference>
<comment type="similarity">
    <text evidence="3 10">Belongs to the TOP6A family.</text>
</comment>
<dbReference type="EMBL" id="KE651167">
    <property type="protein sequence ID" value="EEB08139.2"/>
    <property type="molecule type" value="Genomic_DNA"/>
</dbReference>
<keyword evidence="13" id="KW-0540">Nuclease</keyword>
<keyword evidence="7 10" id="KW-0799">Topoisomerase</keyword>
<keyword evidence="13" id="KW-0255">Endonuclease</keyword>
<evidence type="ECO:0000256" key="5">
    <source>
        <dbReference type="ARBA" id="ARBA00022723"/>
    </source>
</evidence>
<evidence type="ECO:0000313" key="14">
    <source>
        <dbReference type="JaponicusDB" id="SJAG_05295"/>
    </source>
</evidence>
<dbReference type="OrthoDB" id="5377392at2759"/>
<evidence type="ECO:0000259" key="11">
    <source>
        <dbReference type="Pfam" id="PF04406"/>
    </source>
</evidence>
<dbReference type="InterPro" id="IPR002815">
    <property type="entry name" value="Spo11/TopoVI_A"/>
</dbReference>
<evidence type="ECO:0000256" key="7">
    <source>
        <dbReference type="ARBA" id="ARBA00023029"/>
    </source>
</evidence>
<dbReference type="Gene3D" id="1.10.10.10">
    <property type="entry name" value="Winged helix-like DNA-binding domain superfamily/Winged helix DNA-binding domain"/>
    <property type="match status" value="1"/>
</dbReference>
<dbReference type="Proteomes" id="UP000001744">
    <property type="component" value="Unassembled WGS sequence"/>
</dbReference>
<gene>
    <name evidence="14" type="primary">rec12</name>
    <name evidence="13" type="ORF">SJAG_05295</name>
</gene>
<evidence type="ECO:0000256" key="2">
    <source>
        <dbReference type="ARBA" id="ARBA00001946"/>
    </source>
</evidence>
<dbReference type="CDD" id="cd00223">
    <property type="entry name" value="TOPRIM_TopoIIB_SPO"/>
    <property type="match status" value="1"/>
</dbReference>
<reference evidence="13 15" key="1">
    <citation type="journal article" date="2011" name="Science">
        <title>Comparative functional genomics of the fission yeasts.</title>
        <authorList>
            <person name="Rhind N."/>
            <person name="Chen Z."/>
            <person name="Yassour M."/>
            <person name="Thompson D.A."/>
            <person name="Haas B.J."/>
            <person name="Habib N."/>
            <person name="Wapinski I."/>
            <person name="Roy S."/>
            <person name="Lin M.F."/>
            <person name="Heiman D.I."/>
            <person name="Young S.K."/>
            <person name="Furuya K."/>
            <person name="Guo Y."/>
            <person name="Pidoux A."/>
            <person name="Chen H.M."/>
            <person name="Robbertse B."/>
            <person name="Goldberg J.M."/>
            <person name="Aoki K."/>
            <person name="Bayne E.H."/>
            <person name="Berlin A.M."/>
            <person name="Desjardins C.A."/>
            <person name="Dobbs E."/>
            <person name="Dukaj L."/>
            <person name="Fan L."/>
            <person name="FitzGerald M.G."/>
            <person name="French C."/>
            <person name="Gujja S."/>
            <person name="Hansen K."/>
            <person name="Keifenheim D."/>
            <person name="Levin J.Z."/>
            <person name="Mosher R.A."/>
            <person name="Mueller C.A."/>
            <person name="Pfiffner J."/>
            <person name="Priest M."/>
            <person name="Russ C."/>
            <person name="Smialowska A."/>
            <person name="Swoboda P."/>
            <person name="Sykes S.M."/>
            <person name="Vaughn M."/>
            <person name="Vengrova S."/>
            <person name="Yoder R."/>
            <person name="Zeng Q."/>
            <person name="Allshire R."/>
            <person name="Baulcombe D."/>
            <person name="Birren B.W."/>
            <person name="Brown W."/>
            <person name="Ekwall K."/>
            <person name="Kellis M."/>
            <person name="Leatherwood J."/>
            <person name="Levin H."/>
            <person name="Margalit H."/>
            <person name="Martienssen R."/>
            <person name="Nieduszynski C.A."/>
            <person name="Spatafora J.W."/>
            <person name="Friedman N."/>
            <person name="Dalgaard J.Z."/>
            <person name="Baumann P."/>
            <person name="Niki H."/>
            <person name="Regev A."/>
            <person name="Nusbaum C."/>
        </authorList>
    </citation>
    <scope>NUCLEOTIDE SEQUENCE [LARGE SCALE GENOMIC DNA]</scope>
    <source>
        <strain evidence="15">yFS275 / FY16936</strain>
    </source>
</reference>
<evidence type="ECO:0000313" key="15">
    <source>
        <dbReference type="Proteomes" id="UP000001744"/>
    </source>
</evidence>
<evidence type="ECO:0000256" key="10">
    <source>
        <dbReference type="PROSITE-ProRule" id="PRU01385"/>
    </source>
</evidence>
<dbReference type="HOGENOM" id="CLU_037229_0_1_1"/>
<dbReference type="GO" id="GO:0004519">
    <property type="term" value="F:endonuclease activity"/>
    <property type="evidence" value="ECO:0007669"/>
    <property type="project" value="UniProtKB-KW"/>
</dbReference>
<evidence type="ECO:0000256" key="4">
    <source>
        <dbReference type="ARBA" id="ARBA00012895"/>
    </source>
</evidence>
<sequence length="352" mass="40534">MPTLIKTRDVSAEDASKKHKLLQRPLRSCPLPTPKQVQNWMQARLEEFCIEFLRAVSENERMSSVNRLSFPKHAKRCAQMFRLVDLLHQAINNNTVLQLRDIYYHDVGLFERQSTVDALVRELTRTFCCSRSELHVTAAGKGLVYGPVTIHTKLDTISCMSKPWIIQYSLDIQSIRTSADTLVIVEKEATFHTLIDAFPLPNVVFVTAKGFPDLSTRQFISLFVQETGVRRAYGLFDWDPYGVSIYMCYKYGSSVTRNENMCTTKTLQPIGPFYEDFKQLDEQFMLPITTRDFRIASNLLRTIRPLQEPIVVRELQKMLFLARKAEIQGIPNVKTWLSKKISQLPFSTEIPS</sequence>
<dbReference type="AlphaFoldDB" id="B6K3T2"/>
<accession>B6K3T2</accession>
<dbReference type="PANTHER" id="PTHR10848:SF0">
    <property type="entry name" value="MEIOTIC RECOMBINATION PROTEIN SPO11"/>
    <property type="match status" value="1"/>
</dbReference>
<feature type="domain" description="Topoisomerase 6 subunit A/Spo11 TOPRIM" evidence="12">
    <location>
        <begin position="183"/>
        <end position="333"/>
    </location>
</feature>
<keyword evidence="15" id="KW-1185">Reference proteome</keyword>
<dbReference type="eggNOG" id="KOG2795">
    <property type="taxonomic scope" value="Eukaryota"/>
</dbReference>
<dbReference type="GO" id="GO:0000706">
    <property type="term" value="P:meiotic DNA double-strand break processing"/>
    <property type="evidence" value="ECO:0000318"/>
    <property type="project" value="GO_Central"/>
</dbReference>
<evidence type="ECO:0000259" key="12">
    <source>
        <dbReference type="Pfam" id="PF21180"/>
    </source>
</evidence>
<dbReference type="GO" id="GO:0046872">
    <property type="term" value="F:metal ion binding"/>
    <property type="evidence" value="ECO:0007669"/>
    <property type="project" value="UniProtKB-KW"/>
</dbReference>
<feature type="active site" description="O-(5'-phospho-DNA)-tyrosine intermediate" evidence="10">
    <location>
        <position position="104"/>
    </location>
</feature>
<evidence type="ECO:0000256" key="6">
    <source>
        <dbReference type="ARBA" id="ARBA00022842"/>
    </source>
</evidence>
<dbReference type="GO" id="GO:0042138">
    <property type="term" value="P:meiotic DNA double-strand break formation"/>
    <property type="evidence" value="ECO:0000318"/>
    <property type="project" value="GO_Central"/>
</dbReference>
<dbReference type="Gene3D" id="3.40.1360.10">
    <property type="match status" value="1"/>
</dbReference>
<keyword evidence="8 10" id="KW-0238">DNA-binding</keyword>
<evidence type="ECO:0000313" key="13">
    <source>
        <dbReference type="EMBL" id="EEB08139.2"/>
    </source>
</evidence>
<dbReference type="GO" id="GO:0005524">
    <property type="term" value="F:ATP binding"/>
    <property type="evidence" value="ECO:0007669"/>
    <property type="project" value="InterPro"/>
</dbReference>
<dbReference type="OMA" id="IETAGMF"/>